<evidence type="ECO:0000313" key="2">
    <source>
        <dbReference type="EMBL" id="ABJ08133.1"/>
    </source>
</evidence>
<keyword evidence="1" id="KW-0732">Signal</keyword>
<name>Q07IV1_RHOP5</name>
<dbReference type="PROSITE" id="PS51257">
    <property type="entry name" value="PROKAR_LIPOPROTEIN"/>
    <property type="match status" value="1"/>
</dbReference>
<dbReference type="EMBL" id="CP000463">
    <property type="protein sequence ID" value="ABJ08133.1"/>
    <property type="molecule type" value="Genomic_DNA"/>
</dbReference>
<dbReference type="HOGENOM" id="CLU_1884168_0_0_5"/>
<gene>
    <name evidence="2" type="ordered locus">RPE_4208</name>
</gene>
<reference evidence="2" key="1">
    <citation type="submission" date="2006-09" db="EMBL/GenBank/DDBJ databases">
        <title>Complete sequence of Rhodopseudomonas palustris BisA53.</title>
        <authorList>
            <consortium name="US DOE Joint Genome Institute"/>
            <person name="Copeland A."/>
            <person name="Lucas S."/>
            <person name="Lapidus A."/>
            <person name="Barry K."/>
            <person name="Detter J.C."/>
            <person name="Glavina del Rio T."/>
            <person name="Hammon N."/>
            <person name="Israni S."/>
            <person name="Dalin E."/>
            <person name="Tice H."/>
            <person name="Pitluck S."/>
            <person name="Chain P."/>
            <person name="Malfatti S."/>
            <person name="Shin M."/>
            <person name="Vergez L."/>
            <person name="Schmutz J."/>
            <person name="Larimer F."/>
            <person name="Land M."/>
            <person name="Hauser L."/>
            <person name="Pelletier D.A."/>
            <person name="Kyrpides N."/>
            <person name="Kim E."/>
            <person name="Harwood C.S."/>
            <person name="Oda Y."/>
            <person name="Richardson P."/>
        </authorList>
    </citation>
    <scope>NUCLEOTIDE SEQUENCE [LARGE SCALE GENOMIC DNA]</scope>
    <source>
        <strain evidence="2">BisA53</strain>
    </source>
</reference>
<sequence>MHRLALSIVLISMACAGQSMPAQAQVDFLLGEWQQIASNAGACPTCQISLAHGGDAIAVTANNGWSARVSEQRRVGVIAAAGNGRWRSAGRGLDGKPFSIDLEWRGDRLYMTMRIDLGPGVRTVKAVYGRLWLGS</sequence>
<dbReference type="STRING" id="316055.RPE_4208"/>
<accession>Q07IV1</accession>
<feature type="signal peptide" evidence="1">
    <location>
        <begin position="1"/>
        <end position="24"/>
    </location>
</feature>
<dbReference type="OrthoDB" id="8421230at2"/>
<feature type="chain" id="PRO_5004165752" description="Lipocalin-like domain-containing protein" evidence="1">
    <location>
        <begin position="25"/>
        <end position="135"/>
    </location>
</feature>
<evidence type="ECO:0008006" key="3">
    <source>
        <dbReference type="Google" id="ProtNLM"/>
    </source>
</evidence>
<protein>
    <recommendedName>
        <fullName evidence="3">Lipocalin-like domain-containing protein</fullName>
    </recommendedName>
</protein>
<proteinExistence type="predicted"/>
<dbReference type="AlphaFoldDB" id="Q07IV1"/>
<evidence type="ECO:0000256" key="1">
    <source>
        <dbReference type="SAM" id="SignalP"/>
    </source>
</evidence>
<dbReference type="KEGG" id="rpe:RPE_4208"/>
<organism evidence="2">
    <name type="scientific">Rhodopseudomonas palustris (strain BisA53)</name>
    <dbReference type="NCBI Taxonomy" id="316055"/>
    <lineage>
        <taxon>Bacteria</taxon>
        <taxon>Pseudomonadati</taxon>
        <taxon>Pseudomonadota</taxon>
        <taxon>Alphaproteobacteria</taxon>
        <taxon>Hyphomicrobiales</taxon>
        <taxon>Nitrobacteraceae</taxon>
        <taxon>Rhodopseudomonas</taxon>
    </lineage>
</organism>